<dbReference type="EMBL" id="SRHE01000410">
    <property type="protein sequence ID" value="TWW09039.1"/>
    <property type="molecule type" value="Genomic_DNA"/>
</dbReference>
<feature type="non-terminal residue" evidence="2">
    <location>
        <position position="23"/>
    </location>
</feature>
<feature type="region of interest" description="Disordered" evidence="1">
    <location>
        <begin position="1"/>
        <end position="23"/>
    </location>
</feature>
<name>A0A5C6M4I7_9PLAN</name>
<evidence type="ECO:0000313" key="2">
    <source>
        <dbReference type="EMBL" id="TWW09039.1"/>
    </source>
</evidence>
<evidence type="ECO:0000313" key="3">
    <source>
        <dbReference type="Proteomes" id="UP000321083"/>
    </source>
</evidence>
<evidence type="ECO:0000256" key="1">
    <source>
        <dbReference type="SAM" id="MobiDB-lite"/>
    </source>
</evidence>
<proteinExistence type="predicted"/>
<gene>
    <name evidence="2" type="ORF">E3A20_18350</name>
</gene>
<accession>A0A5C6M4I7</accession>
<protein>
    <submittedName>
        <fullName evidence="2">Uncharacterized protein</fullName>
    </submittedName>
</protein>
<reference evidence="2 3" key="2">
    <citation type="submission" date="2019-08" db="EMBL/GenBank/DDBJ databases">
        <authorList>
            <person name="Henke P."/>
        </authorList>
    </citation>
    <scope>NUCLEOTIDE SEQUENCE [LARGE SCALE GENOMIC DNA]</scope>
    <source>
        <strain evidence="2">Phe10_nw2017</strain>
    </source>
</reference>
<sequence length="23" mass="2508">MHTPEIQTPTETSEPAEDAPQTP</sequence>
<comment type="caution">
    <text evidence="2">The sequence shown here is derived from an EMBL/GenBank/DDBJ whole genome shotgun (WGS) entry which is preliminary data.</text>
</comment>
<reference evidence="2 3" key="1">
    <citation type="submission" date="2019-08" db="EMBL/GenBank/DDBJ databases">
        <title>100 year-old enigma solved: identification of Planctomyces bekefii, the type genus and species of the phylum Planctomycetes.</title>
        <authorList>
            <person name="Svetlana D.N."/>
            <person name="Overmann J."/>
        </authorList>
    </citation>
    <scope>NUCLEOTIDE SEQUENCE [LARGE SCALE GENOMIC DNA]</scope>
    <source>
        <strain evidence="2">Phe10_nw2017</strain>
    </source>
</reference>
<dbReference type="AlphaFoldDB" id="A0A5C6M4I7"/>
<keyword evidence="3" id="KW-1185">Reference proteome</keyword>
<organism evidence="2 3">
    <name type="scientific">Planctomyces bekefii</name>
    <dbReference type="NCBI Taxonomy" id="1653850"/>
    <lineage>
        <taxon>Bacteria</taxon>
        <taxon>Pseudomonadati</taxon>
        <taxon>Planctomycetota</taxon>
        <taxon>Planctomycetia</taxon>
        <taxon>Planctomycetales</taxon>
        <taxon>Planctomycetaceae</taxon>
        <taxon>Planctomyces</taxon>
    </lineage>
</organism>
<feature type="compositionally biased region" description="Polar residues" evidence="1">
    <location>
        <begin position="1"/>
        <end position="13"/>
    </location>
</feature>
<dbReference type="Proteomes" id="UP000321083">
    <property type="component" value="Unassembled WGS sequence"/>
</dbReference>